<feature type="transmembrane region" description="Helical" evidence="7">
    <location>
        <begin position="165"/>
        <end position="191"/>
    </location>
</feature>
<accession>E4YLA0</accession>
<evidence type="ECO:0000256" key="5">
    <source>
        <dbReference type="ARBA" id="ARBA00023136"/>
    </source>
</evidence>
<proteinExistence type="inferred from homology"/>
<evidence type="ECO:0000313" key="8">
    <source>
        <dbReference type="EMBL" id="CBY36261.1"/>
    </source>
</evidence>
<keyword evidence="5 7" id="KW-0472">Membrane</keyword>
<dbReference type="SUPFAM" id="SSF53474">
    <property type="entry name" value="alpha/beta-Hydrolases"/>
    <property type="match status" value="1"/>
</dbReference>
<dbReference type="AlphaFoldDB" id="E4YLA0"/>
<evidence type="ECO:0000256" key="7">
    <source>
        <dbReference type="SAM" id="Phobius"/>
    </source>
</evidence>
<keyword evidence="4 7" id="KW-1133">Transmembrane helix</keyword>
<dbReference type="PANTHER" id="PTHR17920">
    <property type="entry name" value="TRANSMEMBRANE AND COILED-COIL DOMAIN-CONTAINING PROTEIN 4 TMCO4"/>
    <property type="match status" value="1"/>
</dbReference>
<dbReference type="GO" id="GO:0016020">
    <property type="term" value="C:membrane"/>
    <property type="evidence" value="ECO:0007669"/>
    <property type="project" value="UniProtKB-SubCell"/>
</dbReference>
<comment type="subcellular location">
    <subcellularLocation>
        <location evidence="1">Membrane</location>
        <topology evidence="1">Multi-pass membrane protein</topology>
    </subcellularLocation>
</comment>
<evidence type="ECO:0000256" key="2">
    <source>
        <dbReference type="ARBA" id="ARBA00009824"/>
    </source>
</evidence>
<protein>
    <submittedName>
        <fullName evidence="8">Uncharacterized protein</fullName>
    </submittedName>
</protein>
<dbReference type="InterPro" id="IPR007941">
    <property type="entry name" value="DUF726"/>
</dbReference>
<name>E4YLA0_OIKDI</name>
<reference evidence="8" key="1">
    <citation type="journal article" date="2010" name="Science">
        <title>Plasticity of animal genome architecture unmasked by rapid evolution of a pelagic tunicate.</title>
        <authorList>
            <person name="Denoeud F."/>
            <person name="Henriet S."/>
            <person name="Mungpakdee S."/>
            <person name="Aury J.M."/>
            <person name="Da Silva C."/>
            <person name="Brinkmann H."/>
            <person name="Mikhaleva J."/>
            <person name="Olsen L.C."/>
            <person name="Jubin C."/>
            <person name="Canestro C."/>
            <person name="Bouquet J.M."/>
            <person name="Danks G."/>
            <person name="Poulain J."/>
            <person name="Campsteijn C."/>
            <person name="Adamski M."/>
            <person name="Cross I."/>
            <person name="Yadetie F."/>
            <person name="Muffato M."/>
            <person name="Louis A."/>
            <person name="Butcher S."/>
            <person name="Tsagkogeorga G."/>
            <person name="Konrad A."/>
            <person name="Singh S."/>
            <person name="Jensen M.F."/>
            <person name="Cong E.H."/>
            <person name="Eikeseth-Otteraa H."/>
            <person name="Noel B."/>
            <person name="Anthouard V."/>
            <person name="Porcel B.M."/>
            <person name="Kachouri-Lafond R."/>
            <person name="Nishino A."/>
            <person name="Ugolini M."/>
            <person name="Chourrout P."/>
            <person name="Nishida H."/>
            <person name="Aasland R."/>
            <person name="Huzurbazar S."/>
            <person name="Westhof E."/>
            <person name="Delsuc F."/>
            <person name="Lehrach H."/>
            <person name="Reinhardt R."/>
            <person name="Weissenbach J."/>
            <person name="Roy S.W."/>
            <person name="Artiguenave F."/>
            <person name="Postlethwait J.H."/>
            <person name="Manak J.R."/>
            <person name="Thompson E.M."/>
            <person name="Jaillon O."/>
            <person name="Du Pasquier L."/>
            <person name="Boudinot P."/>
            <person name="Liberles D.A."/>
            <person name="Volff J.N."/>
            <person name="Philippe H."/>
            <person name="Lenhard B."/>
            <person name="Roest Crollius H."/>
            <person name="Wincker P."/>
            <person name="Chourrout D."/>
        </authorList>
    </citation>
    <scope>NUCLEOTIDE SEQUENCE [LARGE SCALE GENOMIC DNA]</scope>
</reference>
<evidence type="ECO:0000256" key="6">
    <source>
        <dbReference type="SAM" id="Coils"/>
    </source>
</evidence>
<feature type="coiled-coil region" evidence="6">
    <location>
        <begin position="135"/>
        <end position="162"/>
    </location>
</feature>
<keyword evidence="6" id="KW-0175">Coiled coil</keyword>
<dbReference type="Proteomes" id="UP000011014">
    <property type="component" value="Unassembled WGS sequence"/>
</dbReference>
<dbReference type="PANTHER" id="PTHR17920:SF3">
    <property type="entry name" value="TRANSMEMBRANE AND COILED-COIL DOMAIN-CONTAINING PROTEIN 4"/>
    <property type="match status" value="1"/>
</dbReference>
<dbReference type="EMBL" id="FN654747">
    <property type="protein sequence ID" value="CBY36261.1"/>
    <property type="molecule type" value="Genomic_DNA"/>
</dbReference>
<evidence type="ECO:0000256" key="3">
    <source>
        <dbReference type="ARBA" id="ARBA00022692"/>
    </source>
</evidence>
<keyword evidence="3 7" id="KW-0812">Transmembrane</keyword>
<gene>
    <name evidence="8" type="ORF">GSOID_T00028748001</name>
</gene>
<sequence>MQRNLTPQPPTQPIPEHISFTLCATFAILYNELYNGSHYHFIRDDLKRLRKHLSLSETVETTIETFASMKLKHSKASLDGFFKVLSEYGNNESLLNTLLFWAISESGYDARTRAVLESFCKEIKLDLKRYEADFANELRTKASKVSEQLSEEEKEAKKKKKIKRIALISVASIAGAGLTALTAGLAAPLVAAGIGTVFGAGAVAGLSSVATVAIVTTVFGAAGGGLAGYKMNKRVGGLEEFRFKKIRLQNSLHLGIAISGWTGDDDSGFTKPWKRLDLSTEQEALIWESEYLRELGTSMDRLISSAASSGVYQILKLTVLSSLLAAVTLPVTVMSAASLLDNPWSVCTRRARQAGEELATLLFRRVHGNRPVSLIGCSTGSLVVWHCLKSLAEKGPDAYGIISNVVIFGAPVTTDATEWEKVRLLVSGKVINGWSTNDWVLGMLCTSQVCGTHRVNWRTVSDKRCVNVRLDKTISGHTDYHRRMPRILNLINACREDFEVVDFYASTSSSHTELLANKTSSGLRRAFSMSDLHSASNTNERSLFSFSKTSQFCSRSASTDQIQLLR</sequence>
<feature type="transmembrane region" description="Helical" evidence="7">
    <location>
        <begin position="317"/>
        <end position="340"/>
    </location>
</feature>
<dbReference type="Pfam" id="PF05277">
    <property type="entry name" value="DUF726"/>
    <property type="match status" value="1"/>
</dbReference>
<comment type="similarity">
    <text evidence="2">Belongs to the TMCO4 family.</text>
</comment>
<dbReference type="InterPro" id="IPR029058">
    <property type="entry name" value="AB_hydrolase_fold"/>
</dbReference>
<evidence type="ECO:0000256" key="1">
    <source>
        <dbReference type="ARBA" id="ARBA00004141"/>
    </source>
</evidence>
<organism evidence="8">
    <name type="scientific">Oikopleura dioica</name>
    <name type="common">Tunicate</name>
    <dbReference type="NCBI Taxonomy" id="34765"/>
    <lineage>
        <taxon>Eukaryota</taxon>
        <taxon>Metazoa</taxon>
        <taxon>Chordata</taxon>
        <taxon>Tunicata</taxon>
        <taxon>Appendicularia</taxon>
        <taxon>Copelata</taxon>
        <taxon>Oikopleuridae</taxon>
        <taxon>Oikopleura</taxon>
    </lineage>
</organism>
<feature type="transmembrane region" description="Helical" evidence="7">
    <location>
        <begin position="197"/>
        <end position="224"/>
    </location>
</feature>
<evidence type="ECO:0000256" key="4">
    <source>
        <dbReference type="ARBA" id="ARBA00022989"/>
    </source>
</evidence>